<feature type="region of interest" description="Disordered" evidence="1">
    <location>
        <begin position="14"/>
        <end position="106"/>
    </location>
</feature>
<sequence length="257" mass="26856">MPFADKLAARRQHIIRARHSDRRPTIRRRALRPGERGRAGACRVRSAGRPPGAGGAPGAGAAGAGGGGAPGGDGRDRPHGDVSRVLKGAVKPGPGPDSSPVKGGHVSDVRSRWFPLCALVGATLVVAACGPGDAEVAYWSNGADQDKAVESYAGSAHCGWQDLPFLHVRWPLAGQTGESANRQYVRDPAGQLGAEVRASYAPRAELPADARTTDYTGPDGQQLWLAPSDADNLAYVVYPGSDRVEAWPRTTQTLGCD</sequence>
<name>A0A5C4QUB4_9ACTN</name>
<evidence type="ECO:0000313" key="3">
    <source>
        <dbReference type="Proteomes" id="UP000306145"/>
    </source>
</evidence>
<reference evidence="2 3" key="1">
    <citation type="submission" date="2019-06" db="EMBL/GenBank/DDBJ databases">
        <title>Micromonospora ordensis sp. nov., isolated from deep marine sediment.</title>
        <authorList>
            <person name="Veyisoglu A."/>
            <person name="Carro L."/>
            <person name="Klenk H.-P."/>
            <person name="Sahin N."/>
        </authorList>
    </citation>
    <scope>NUCLEOTIDE SEQUENCE [LARGE SCALE GENOMIC DNA]</scope>
    <source>
        <strain evidence="2 3">S2509</strain>
    </source>
</reference>
<gene>
    <name evidence="2" type="ORF">FHG89_11695</name>
</gene>
<organism evidence="2 3">
    <name type="scientific">Micromonospora orduensis</name>
    <dbReference type="NCBI Taxonomy" id="1420891"/>
    <lineage>
        <taxon>Bacteria</taxon>
        <taxon>Bacillati</taxon>
        <taxon>Actinomycetota</taxon>
        <taxon>Actinomycetes</taxon>
        <taxon>Micromonosporales</taxon>
        <taxon>Micromonosporaceae</taxon>
        <taxon>Micromonospora</taxon>
    </lineage>
</organism>
<proteinExistence type="predicted"/>
<evidence type="ECO:0000313" key="2">
    <source>
        <dbReference type="EMBL" id="TNH29663.1"/>
    </source>
</evidence>
<evidence type="ECO:0000256" key="1">
    <source>
        <dbReference type="SAM" id="MobiDB-lite"/>
    </source>
</evidence>
<dbReference type="AlphaFoldDB" id="A0A5C4QUB4"/>
<protein>
    <submittedName>
        <fullName evidence="2">Uncharacterized protein</fullName>
    </submittedName>
</protein>
<dbReference type="EMBL" id="VDFY01000138">
    <property type="protein sequence ID" value="TNH29663.1"/>
    <property type="molecule type" value="Genomic_DNA"/>
</dbReference>
<comment type="caution">
    <text evidence="2">The sequence shown here is derived from an EMBL/GenBank/DDBJ whole genome shotgun (WGS) entry which is preliminary data.</text>
</comment>
<dbReference type="OrthoDB" id="5183782at2"/>
<feature type="compositionally biased region" description="Basic residues" evidence="1">
    <location>
        <begin position="14"/>
        <end position="31"/>
    </location>
</feature>
<dbReference type="Proteomes" id="UP000306145">
    <property type="component" value="Unassembled WGS sequence"/>
</dbReference>
<accession>A0A5C4QUB4</accession>
<feature type="compositionally biased region" description="Gly residues" evidence="1">
    <location>
        <begin position="51"/>
        <end position="72"/>
    </location>
</feature>
<keyword evidence="3" id="KW-1185">Reference proteome</keyword>
<feature type="compositionally biased region" description="Basic and acidic residues" evidence="1">
    <location>
        <begin position="73"/>
        <end position="84"/>
    </location>
</feature>